<dbReference type="Proteomes" id="UP001530400">
    <property type="component" value="Unassembled WGS sequence"/>
</dbReference>
<keyword evidence="2" id="KW-0349">Heme</keyword>
<dbReference type="InterPro" id="IPR010255">
    <property type="entry name" value="Haem_peroxidase_sf"/>
</dbReference>
<keyword evidence="3" id="KW-0479">Metal-binding</keyword>
<dbReference type="Pfam" id="PF00141">
    <property type="entry name" value="peroxidase"/>
    <property type="match status" value="1"/>
</dbReference>
<feature type="region of interest" description="Disordered" evidence="7">
    <location>
        <begin position="101"/>
        <end position="173"/>
    </location>
</feature>
<reference evidence="10 11" key="1">
    <citation type="submission" date="2024-10" db="EMBL/GenBank/DDBJ databases">
        <title>Updated reference genomes for cyclostephanoid diatoms.</title>
        <authorList>
            <person name="Roberts W.R."/>
            <person name="Alverson A.J."/>
        </authorList>
    </citation>
    <scope>NUCLEOTIDE SEQUENCE [LARGE SCALE GENOMIC DNA]</scope>
    <source>
        <strain evidence="10 11">AJA010-31</strain>
    </source>
</reference>
<evidence type="ECO:0000256" key="2">
    <source>
        <dbReference type="ARBA" id="ARBA00022617"/>
    </source>
</evidence>
<gene>
    <name evidence="10" type="ORF">ACHAWO_002118</name>
</gene>
<accession>A0ABD3NQA2</accession>
<dbReference type="AlphaFoldDB" id="A0ABD3NQA2"/>
<keyword evidence="1" id="KW-0575">Peroxidase</keyword>
<comment type="caution">
    <text evidence="10">The sequence shown here is derived from an EMBL/GenBank/DDBJ whole genome shotgun (WGS) entry which is preliminary data.</text>
</comment>
<dbReference type="CDD" id="cd00314">
    <property type="entry name" value="plant_peroxidase_like"/>
    <property type="match status" value="1"/>
</dbReference>
<evidence type="ECO:0000256" key="4">
    <source>
        <dbReference type="ARBA" id="ARBA00023002"/>
    </source>
</evidence>
<evidence type="ECO:0000313" key="11">
    <source>
        <dbReference type="Proteomes" id="UP001530400"/>
    </source>
</evidence>
<proteinExistence type="inferred from homology"/>
<dbReference type="GO" id="GO:0004601">
    <property type="term" value="F:peroxidase activity"/>
    <property type="evidence" value="ECO:0007669"/>
    <property type="project" value="UniProtKB-KW"/>
</dbReference>
<dbReference type="InterPro" id="IPR044831">
    <property type="entry name" value="Ccp1-like"/>
</dbReference>
<feature type="chain" id="PRO_5044796401" description="Plant heme peroxidase family profile domain-containing protein" evidence="8">
    <location>
        <begin position="20"/>
        <end position="510"/>
    </location>
</feature>
<evidence type="ECO:0000313" key="10">
    <source>
        <dbReference type="EMBL" id="KAL3777292.1"/>
    </source>
</evidence>
<feature type="compositionally biased region" description="Basic residues" evidence="7">
    <location>
        <begin position="141"/>
        <end position="165"/>
    </location>
</feature>
<dbReference type="PANTHER" id="PTHR31356:SF36">
    <property type="entry name" value="L-ASCORBATE PEROXIDASE 3"/>
    <property type="match status" value="1"/>
</dbReference>
<evidence type="ECO:0000256" key="5">
    <source>
        <dbReference type="ARBA" id="ARBA00023004"/>
    </source>
</evidence>
<evidence type="ECO:0000256" key="8">
    <source>
        <dbReference type="SAM" id="SignalP"/>
    </source>
</evidence>
<keyword evidence="4" id="KW-0560">Oxidoreductase</keyword>
<dbReference type="FunFam" id="1.10.520.10:FF:000024">
    <property type="entry name" value="Predicted protein"/>
    <property type="match status" value="1"/>
</dbReference>
<keyword evidence="11" id="KW-1185">Reference proteome</keyword>
<dbReference type="InterPro" id="IPR002016">
    <property type="entry name" value="Haem_peroxidase"/>
</dbReference>
<dbReference type="InterPro" id="IPR019793">
    <property type="entry name" value="Peroxidases_heam-ligand_BS"/>
</dbReference>
<evidence type="ECO:0000256" key="6">
    <source>
        <dbReference type="RuleBase" id="RU004241"/>
    </source>
</evidence>
<sequence length="510" mass="57480">MRHILLVILTQLAYWMALAENGDESPGIPCPFASRFASSSWSDIAHNDALDDHIRNMYQYYYESNNVRDVIEDGSSGAADVANASRYRNVSDTDIHDSITDVSRILKRNKGSEPRARGRMKKTTKKHGTSSSRQKKETNKRTKSTSKRNKKTKKRGKKTGKRGKRTSGFGSSTPSRCFSNSTYDSIDNDIALLKKAIRDSVTRSHFLGGIVRLAAHDFMDFDKRDRSNLMGSDGCFDETHPTNKGLPESVWCKNCLLRRLYEERYSSLSRADFWIAAANAVIRQTSEKNALDLKDTFRWGRKDKATCRHSADRLPEAAGCKDVESAFLTRMGLEWRDAVALMGAHSLGRGSADFSGHEGTWVDTAVDAQVFDKQYYEELVFNAWRPRNVGLETQDFTTGNNKRNERVMLNTDICLVFDIDDDIQCCTKTDELFQGGQSKCIDDSLRQCPLYPKGDPRWQATNAVVEYIGGTKGSKSNDNFYAAFSEAWAKATMNGWNDLKELSEDCESSE</sequence>
<evidence type="ECO:0000259" key="9">
    <source>
        <dbReference type="PROSITE" id="PS50873"/>
    </source>
</evidence>
<dbReference type="Gene3D" id="1.10.520.10">
    <property type="match status" value="1"/>
</dbReference>
<evidence type="ECO:0000256" key="1">
    <source>
        <dbReference type="ARBA" id="ARBA00022559"/>
    </source>
</evidence>
<keyword evidence="8" id="KW-0732">Signal</keyword>
<dbReference type="GO" id="GO:0046872">
    <property type="term" value="F:metal ion binding"/>
    <property type="evidence" value="ECO:0007669"/>
    <property type="project" value="UniProtKB-KW"/>
</dbReference>
<feature type="compositionally biased region" description="Basic residues" evidence="7">
    <location>
        <begin position="117"/>
        <end position="128"/>
    </location>
</feature>
<dbReference type="PROSITE" id="PS50873">
    <property type="entry name" value="PEROXIDASE_4"/>
    <property type="match status" value="1"/>
</dbReference>
<dbReference type="EMBL" id="JALLPJ020001053">
    <property type="protein sequence ID" value="KAL3777292.1"/>
    <property type="molecule type" value="Genomic_DNA"/>
</dbReference>
<comment type="similarity">
    <text evidence="6">Belongs to the peroxidase family.</text>
</comment>
<dbReference type="Gene3D" id="1.10.420.10">
    <property type="entry name" value="Peroxidase, domain 2"/>
    <property type="match status" value="1"/>
</dbReference>
<evidence type="ECO:0000256" key="7">
    <source>
        <dbReference type="SAM" id="MobiDB-lite"/>
    </source>
</evidence>
<evidence type="ECO:0000256" key="3">
    <source>
        <dbReference type="ARBA" id="ARBA00022723"/>
    </source>
</evidence>
<dbReference type="PROSITE" id="PS00435">
    <property type="entry name" value="PEROXIDASE_1"/>
    <property type="match status" value="1"/>
</dbReference>
<name>A0ABD3NQA2_9STRA</name>
<feature type="signal peptide" evidence="8">
    <location>
        <begin position="1"/>
        <end position="19"/>
    </location>
</feature>
<keyword evidence="5" id="KW-0408">Iron</keyword>
<dbReference type="PRINTS" id="PR00458">
    <property type="entry name" value="PEROXIDASE"/>
</dbReference>
<protein>
    <recommendedName>
        <fullName evidence="9">Plant heme peroxidase family profile domain-containing protein</fullName>
    </recommendedName>
</protein>
<dbReference type="SUPFAM" id="SSF48113">
    <property type="entry name" value="Heme-dependent peroxidases"/>
    <property type="match status" value="1"/>
</dbReference>
<organism evidence="10 11">
    <name type="scientific">Cyclotella atomus</name>
    <dbReference type="NCBI Taxonomy" id="382360"/>
    <lineage>
        <taxon>Eukaryota</taxon>
        <taxon>Sar</taxon>
        <taxon>Stramenopiles</taxon>
        <taxon>Ochrophyta</taxon>
        <taxon>Bacillariophyta</taxon>
        <taxon>Coscinodiscophyceae</taxon>
        <taxon>Thalassiosirophycidae</taxon>
        <taxon>Stephanodiscales</taxon>
        <taxon>Stephanodiscaceae</taxon>
        <taxon>Cyclotella</taxon>
    </lineage>
</organism>
<feature type="domain" description="Plant heme peroxidase family profile" evidence="9">
    <location>
        <begin position="266"/>
        <end position="510"/>
    </location>
</feature>
<dbReference type="PANTHER" id="PTHR31356">
    <property type="entry name" value="THYLAKOID LUMENAL 29 KDA PROTEIN, CHLOROPLASTIC-RELATED"/>
    <property type="match status" value="1"/>
</dbReference>